<name>A0A9P3Q0D3_LYOSH</name>
<dbReference type="PANTHER" id="PTHR31005">
    <property type="entry name" value="DUF4139 DOMAIN-CONTAINING PROTEIN"/>
    <property type="match status" value="1"/>
</dbReference>
<dbReference type="PANTHER" id="PTHR31005:SF8">
    <property type="entry name" value="DUF4139 DOMAIN-CONTAINING PROTEIN"/>
    <property type="match status" value="1"/>
</dbReference>
<dbReference type="NCBIfam" id="TIGR02231">
    <property type="entry name" value="mucoidy inhibitor MuiA family protein"/>
    <property type="match status" value="1"/>
</dbReference>
<comment type="caution">
    <text evidence="4">The sequence shown here is derived from an EMBL/GenBank/DDBJ whole genome shotgun (WGS) entry which is preliminary data.</text>
</comment>
<dbReference type="Pfam" id="PF13600">
    <property type="entry name" value="DUF4140"/>
    <property type="match status" value="1"/>
</dbReference>
<proteinExistence type="predicted"/>
<dbReference type="AlphaFoldDB" id="A0A9P3Q0D3"/>
<gene>
    <name evidence="4" type="ORF">LshimejAT787_2100730</name>
</gene>
<evidence type="ECO:0000256" key="1">
    <source>
        <dbReference type="SAM" id="Coils"/>
    </source>
</evidence>
<evidence type="ECO:0000259" key="3">
    <source>
        <dbReference type="Pfam" id="PF13600"/>
    </source>
</evidence>
<dbReference type="InterPro" id="IPR011935">
    <property type="entry name" value="CHP02231"/>
</dbReference>
<accession>A0A9P3Q0D3</accession>
<dbReference type="EMBL" id="BRPK01000021">
    <property type="protein sequence ID" value="GLB45313.1"/>
    <property type="molecule type" value="Genomic_DNA"/>
</dbReference>
<keyword evidence="5" id="KW-1185">Reference proteome</keyword>
<organism evidence="4 5">
    <name type="scientific">Lyophyllum shimeji</name>
    <name type="common">Hon-shimeji</name>
    <name type="synonym">Tricholoma shimeji</name>
    <dbReference type="NCBI Taxonomy" id="47721"/>
    <lineage>
        <taxon>Eukaryota</taxon>
        <taxon>Fungi</taxon>
        <taxon>Dikarya</taxon>
        <taxon>Basidiomycota</taxon>
        <taxon>Agaricomycotina</taxon>
        <taxon>Agaricomycetes</taxon>
        <taxon>Agaricomycetidae</taxon>
        <taxon>Agaricales</taxon>
        <taxon>Tricholomatineae</taxon>
        <taxon>Lyophyllaceae</taxon>
        <taxon>Lyophyllum</taxon>
    </lineage>
</organism>
<feature type="coiled-coil region" evidence="1">
    <location>
        <begin position="148"/>
        <end position="182"/>
    </location>
</feature>
<dbReference type="Pfam" id="PF13598">
    <property type="entry name" value="DUF4139"/>
    <property type="match status" value="1"/>
</dbReference>
<reference evidence="4" key="1">
    <citation type="submission" date="2022-07" db="EMBL/GenBank/DDBJ databases">
        <title>The genome of Lyophyllum shimeji provides insight into the initial evolution of ectomycorrhizal fungal genome.</title>
        <authorList>
            <person name="Kobayashi Y."/>
            <person name="Shibata T."/>
            <person name="Hirakawa H."/>
            <person name="Shigenobu S."/>
            <person name="Nishiyama T."/>
            <person name="Yamada A."/>
            <person name="Hasebe M."/>
            <person name="Kawaguchi M."/>
        </authorList>
    </citation>
    <scope>NUCLEOTIDE SEQUENCE</scope>
    <source>
        <strain evidence="4">AT787</strain>
    </source>
</reference>
<sequence length="576" mass="62553">MTAKDLDNAVAPADGQQSVNSVDLVAALHSKITGVGVYKGRAEITRVFRFNVKAGQNQVTIDGLPDVLDEDSIRVEGHGAATIHDVTITRFPRPVDATTSNVLSELCAKRERITKALERTKKALAALDTFLNSFRVEHIGAAQIASVVKGYETTAEELDNRVLTLENEQKEIEKDMEKEQSVLWGGKGDDKLNKRVVIGVFADAPGEVEIALIYAVHGGTWTPGYDIRVDMQAKEEQVLLVYKASITQNTGEDWTDVPLTLETAKPIFGEGVPTLNPWKLSLRKAPAARSPVANRKSSGAESFLRCKAAANTAEVEELEPMEHRGLDVVSKGHVNATFQVPGLISIPSDGVSHNVTIVQLHLGAKLSWVCVPKKDPRVYLNARIKNTSEYTLLRGPGSVYVDGSFISRTKVPFVSPGESFDCSLGPDPSIRVWYLPRTRTVSQSGFYTKTATTAFTQNITVQNTKPVRAEGVRVVEQVPVSEDAQVQVSLITPPFIRSEGNGIRNRGGEGNGVEGRLVQVAPGVMAMWEGAEEPQADLGRNGMLCWVCDISAQGKVELVLQWEVAAPAREEVVGLA</sequence>
<feature type="domain" description="DUF4140" evidence="3">
    <location>
        <begin position="35"/>
        <end position="129"/>
    </location>
</feature>
<dbReference type="InterPro" id="IPR025554">
    <property type="entry name" value="DUF4140"/>
</dbReference>
<dbReference type="InterPro" id="IPR037291">
    <property type="entry name" value="DUF4139"/>
</dbReference>
<evidence type="ECO:0000313" key="4">
    <source>
        <dbReference type="EMBL" id="GLB45313.1"/>
    </source>
</evidence>
<protein>
    <submittedName>
        <fullName evidence="4">Mucoidy inhibitor A</fullName>
    </submittedName>
</protein>
<evidence type="ECO:0000313" key="5">
    <source>
        <dbReference type="Proteomes" id="UP001063166"/>
    </source>
</evidence>
<evidence type="ECO:0000259" key="2">
    <source>
        <dbReference type="Pfam" id="PF13598"/>
    </source>
</evidence>
<dbReference type="OrthoDB" id="10068793at2759"/>
<feature type="domain" description="DUF4139" evidence="2">
    <location>
        <begin position="211"/>
        <end position="567"/>
    </location>
</feature>
<keyword evidence="1" id="KW-0175">Coiled coil</keyword>
<dbReference type="Proteomes" id="UP001063166">
    <property type="component" value="Unassembled WGS sequence"/>
</dbReference>